<dbReference type="EMBL" id="BSOS01000067">
    <property type="protein sequence ID" value="GLR67629.1"/>
    <property type="molecule type" value="Genomic_DNA"/>
</dbReference>
<gene>
    <name evidence="1" type="ORF">GCM10010909_23100</name>
</gene>
<proteinExistence type="predicted"/>
<accession>A0ABQ6A587</accession>
<name>A0ABQ6A587_9PROT</name>
<evidence type="ECO:0000313" key="1">
    <source>
        <dbReference type="EMBL" id="GLR67629.1"/>
    </source>
</evidence>
<comment type="caution">
    <text evidence="1">The sequence shown here is derived from an EMBL/GenBank/DDBJ whole genome shotgun (WGS) entry which is preliminary data.</text>
</comment>
<dbReference type="Proteomes" id="UP001156641">
    <property type="component" value="Unassembled WGS sequence"/>
</dbReference>
<organism evidence="1 2">
    <name type="scientific">Acidocella aquatica</name>
    <dbReference type="NCBI Taxonomy" id="1922313"/>
    <lineage>
        <taxon>Bacteria</taxon>
        <taxon>Pseudomonadati</taxon>
        <taxon>Pseudomonadota</taxon>
        <taxon>Alphaproteobacteria</taxon>
        <taxon>Acetobacterales</taxon>
        <taxon>Acidocellaceae</taxon>
        <taxon>Acidocella</taxon>
    </lineage>
</organism>
<sequence length="73" mass="8075">MLINYIILRPAPLTHPGYTARWPSQPGQKWGFPAPGAVSRVRSFEARSTERAESVNRSQKNGQSLIALKAISL</sequence>
<evidence type="ECO:0000313" key="2">
    <source>
        <dbReference type="Proteomes" id="UP001156641"/>
    </source>
</evidence>
<reference evidence="2" key="1">
    <citation type="journal article" date="2019" name="Int. J. Syst. Evol. Microbiol.">
        <title>The Global Catalogue of Microorganisms (GCM) 10K type strain sequencing project: providing services to taxonomists for standard genome sequencing and annotation.</title>
        <authorList>
            <consortium name="The Broad Institute Genomics Platform"/>
            <consortium name="The Broad Institute Genome Sequencing Center for Infectious Disease"/>
            <person name="Wu L."/>
            <person name="Ma J."/>
        </authorList>
    </citation>
    <scope>NUCLEOTIDE SEQUENCE [LARGE SCALE GENOMIC DNA]</scope>
    <source>
        <strain evidence="2">NBRC 112502</strain>
    </source>
</reference>
<keyword evidence="2" id="KW-1185">Reference proteome</keyword>
<protein>
    <submittedName>
        <fullName evidence="1">Uncharacterized protein</fullName>
    </submittedName>
</protein>